<organism evidence="3 4">
    <name type="scientific">Pseudokineococcus lusitanus</name>
    <dbReference type="NCBI Taxonomy" id="763993"/>
    <lineage>
        <taxon>Bacteria</taxon>
        <taxon>Bacillati</taxon>
        <taxon>Actinomycetota</taxon>
        <taxon>Actinomycetes</taxon>
        <taxon>Kineosporiales</taxon>
        <taxon>Kineosporiaceae</taxon>
        <taxon>Pseudokineococcus</taxon>
    </lineage>
</organism>
<keyword evidence="4" id="KW-1185">Reference proteome</keyword>
<evidence type="ECO:0000256" key="1">
    <source>
        <dbReference type="ARBA" id="ARBA00023002"/>
    </source>
</evidence>
<evidence type="ECO:0000259" key="2">
    <source>
        <dbReference type="Pfam" id="PF00296"/>
    </source>
</evidence>
<dbReference type="InterPro" id="IPR011251">
    <property type="entry name" value="Luciferase-like_dom"/>
</dbReference>
<keyword evidence="1" id="KW-0560">Oxidoreductase</keyword>
<keyword evidence="3" id="KW-0503">Monooxygenase</keyword>
<comment type="caution">
    <text evidence="3">The sequence shown here is derived from an EMBL/GenBank/DDBJ whole genome shotgun (WGS) entry which is preliminary data.</text>
</comment>
<reference evidence="3 4" key="1">
    <citation type="journal article" date="2015" name="Stand. Genomic Sci.">
        <title>Genomic Encyclopedia of Bacterial and Archaeal Type Strains, Phase III: the genomes of soil and plant-associated and newly described type strains.</title>
        <authorList>
            <person name="Whitman W.B."/>
            <person name="Woyke T."/>
            <person name="Klenk H.P."/>
            <person name="Zhou Y."/>
            <person name="Lilburn T.G."/>
            <person name="Beck B.J."/>
            <person name="De Vos P."/>
            <person name="Vandamme P."/>
            <person name="Eisen J.A."/>
            <person name="Garrity G."/>
            <person name="Hugenholtz P."/>
            <person name="Kyrpides N.C."/>
        </authorList>
    </citation>
    <scope>NUCLEOTIDE SEQUENCE [LARGE SCALE GENOMIC DNA]</scope>
    <source>
        <strain evidence="3 4">CECT 7306</strain>
    </source>
</reference>
<dbReference type="CDD" id="cd01097">
    <property type="entry name" value="Tetrahydromethanopterin_reductase"/>
    <property type="match status" value="1"/>
</dbReference>
<evidence type="ECO:0000313" key="4">
    <source>
        <dbReference type="Proteomes" id="UP000276232"/>
    </source>
</evidence>
<dbReference type="EMBL" id="RJKN01000005">
    <property type="protein sequence ID" value="ROP42907.1"/>
    <property type="molecule type" value="Genomic_DNA"/>
</dbReference>
<name>A0A3N1HK49_9ACTN</name>
<sequence>MSDPVGLGAVFLPQLPPERLREVAVAADRSGLDELWLWEDCFFEGGVATAAAALAWTERVRVGVGLLPVPLRNVAAAAMDMAVLHRTFPGRAEVTVGHGVQAWMGQVGARHASPLTLLEEHLGALRRLLAGEEVTTEGRYVRLDGVRLEWPPPAPVRVLAGAEGPKTLELSGRAADGTLLVAGTTPDRLRQARERIDAGREAAGRTDHHRVVVYLLTATGPDAADRLARSRTSWDLPDAEDVAVAGGAEQVADAVRRLADAGADVVVLQPTADDPDPAGFAAFAGEQVRPLLA</sequence>
<dbReference type="AlphaFoldDB" id="A0A3N1HK49"/>
<dbReference type="PANTHER" id="PTHR43244">
    <property type="match status" value="1"/>
</dbReference>
<dbReference type="GO" id="GO:0004497">
    <property type="term" value="F:monooxygenase activity"/>
    <property type="evidence" value="ECO:0007669"/>
    <property type="project" value="UniProtKB-KW"/>
</dbReference>
<dbReference type="GO" id="GO:0016705">
    <property type="term" value="F:oxidoreductase activity, acting on paired donors, with incorporation or reduction of molecular oxygen"/>
    <property type="evidence" value="ECO:0007669"/>
    <property type="project" value="InterPro"/>
</dbReference>
<gene>
    <name evidence="3" type="ORF">EDC03_2196</name>
</gene>
<dbReference type="InParanoid" id="A0A3N1HK49"/>
<dbReference type="InterPro" id="IPR036661">
    <property type="entry name" value="Luciferase-like_sf"/>
</dbReference>
<dbReference type="Pfam" id="PF00296">
    <property type="entry name" value="Bac_luciferase"/>
    <property type="match status" value="1"/>
</dbReference>
<protein>
    <submittedName>
        <fullName evidence="3">Alkanesulfonate monooxygenase SsuD/methylene tetrahydromethanopterin reductase-like flavin-dependent oxidoreductase (Luciferase family)</fullName>
    </submittedName>
</protein>
<dbReference type="PANTHER" id="PTHR43244:SF1">
    <property type="entry name" value="5,10-METHYLENETETRAHYDROMETHANOPTERIN REDUCTASE"/>
    <property type="match status" value="1"/>
</dbReference>
<dbReference type="SUPFAM" id="SSF51679">
    <property type="entry name" value="Bacterial luciferase-like"/>
    <property type="match status" value="1"/>
</dbReference>
<dbReference type="RefSeq" id="WP_123380283.1">
    <property type="nucleotide sequence ID" value="NZ_RJKN01000005.1"/>
</dbReference>
<dbReference type="Proteomes" id="UP000276232">
    <property type="component" value="Unassembled WGS sequence"/>
</dbReference>
<proteinExistence type="predicted"/>
<dbReference type="OrthoDB" id="675245at2"/>
<evidence type="ECO:0000313" key="3">
    <source>
        <dbReference type="EMBL" id="ROP42907.1"/>
    </source>
</evidence>
<feature type="domain" description="Luciferase-like" evidence="2">
    <location>
        <begin position="16"/>
        <end position="262"/>
    </location>
</feature>
<accession>A0A3N1HK49</accession>
<dbReference type="Gene3D" id="3.20.20.30">
    <property type="entry name" value="Luciferase-like domain"/>
    <property type="match status" value="1"/>
</dbReference>
<dbReference type="InterPro" id="IPR050564">
    <property type="entry name" value="F420-G6PD/mer"/>
</dbReference>